<feature type="region of interest" description="Disordered" evidence="1">
    <location>
        <begin position="116"/>
        <end position="135"/>
    </location>
</feature>
<gene>
    <name evidence="2" type="ORF">EYF80_023735</name>
</gene>
<dbReference type="EMBL" id="SRLO01000226">
    <property type="protein sequence ID" value="TNN65979.1"/>
    <property type="molecule type" value="Genomic_DNA"/>
</dbReference>
<feature type="region of interest" description="Disordered" evidence="1">
    <location>
        <begin position="18"/>
        <end position="69"/>
    </location>
</feature>
<reference evidence="2 3" key="1">
    <citation type="submission" date="2019-03" db="EMBL/GenBank/DDBJ databases">
        <title>First draft genome of Liparis tanakae, snailfish: a comprehensive survey of snailfish specific genes.</title>
        <authorList>
            <person name="Kim W."/>
            <person name="Song I."/>
            <person name="Jeong J.-H."/>
            <person name="Kim D."/>
            <person name="Kim S."/>
            <person name="Ryu S."/>
            <person name="Song J.Y."/>
            <person name="Lee S.K."/>
        </authorList>
    </citation>
    <scope>NUCLEOTIDE SEQUENCE [LARGE SCALE GENOMIC DNA]</scope>
    <source>
        <tissue evidence="2">Muscle</tissue>
    </source>
</reference>
<protein>
    <submittedName>
        <fullName evidence="2">Uncharacterized protein</fullName>
    </submittedName>
</protein>
<accession>A0A4Z2HJ90</accession>
<proteinExistence type="predicted"/>
<evidence type="ECO:0000313" key="2">
    <source>
        <dbReference type="EMBL" id="TNN65979.1"/>
    </source>
</evidence>
<organism evidence="2 3">
    <name type="scientific">Liparis tanakae</name>
    <name type="common">Tanaka's snailfish</name>
    <dbReference type="NCBI Taxonomy" id="230148"/>
    <lineage>
        <taxon>Eukaryota</taxon>
        <taxon>Metazoa</taxon>
        <taxon>Chordata</taxon>
        <taxon>Craniata</taxon>
        <taxon>Vertebrata</taxon>
        <taxon>Euteleostomi</taxon>
        <taxon>Actinopterygii</taxon>
        <taxon>Neopterygii</taxon>
        <taxon>Teleostei</taxon>
        <taxon>Neoteleostei</taxon>
        <taxon>Acanthomorphata</taxon>
        <taxon>Eupercaria</taxon>
        <taxon>Perciformes</taxon>
        <taxon>Cottioidei</taxon>
        <taxon>Cottales</taxon>
        <taxon>Liparidae</taxon>
        <taxon>Liparis</taxon>
    </lineage>
</organism>
<evidence type="ECO:0000256" key="1">
    <source>
        <dbReference type="SAM" id="MobiDB-lite"/>
    </source>
</evidence>
<comment type="caution">
    <text evidence="2">The sequence shown here is derived from an EMBL/GenBank/DDBJ whole genome shotgun (WGS) entry which is preliminary data.</text>
</comment>
<name>A0A4Z2HJ90_9TELE</name>
<evidence type="ECO:0000313" key="3">
    <source>
        <dbReference type="Proteomes" id="UP000314294"/>
    </source>
</evidence>
<keyword evidence="3" id="KW-1185">Reference proteome</keyword>
<dbReference type="AlphaFoldDB" id="A0A4Z2HJ90"/>
<dbReference type="Proteomes" id="UP000314294">
    <property type="component" value="Unassembled WGS sequence"/>
</dbReference>
<sequence length="135" mass="15130">MVSLEHVDAEITTAEILQRQEPMLEPQGRTRPATRLADPNKPPQFPADGGREEEWAESQQGHGKVGSRHVSTAVHLQAAAGNAPLIIAIFSAYTQKHRSRKRVEAVNAVRRWEEWNTGQDPYTEPQGAWRPSVPY</sequence>